<dbReference type="Gene3D" id="2.60.120.260">
    <property type="entry name" value="Galactose-binding domain-like"/>
    <property type="match status" value="2"/>
</dbReference>
<protein>
    <recommendedName>
        <fullName evidence="2">CBM6 domain-containing protein</fullName>
    </recommendedName>
</protein>
<sequence length="718" mass="79911">MLPAMSANAVDYCEDIGGLKKLVRESYRDYSKSDFQKSNSGVKADLKIVVDELAPLQQIPNELSATLKNSLSDLKMSACQEKDLLYFYPTAKNDEDRTPIGILWRVGEIVLPGDESTQNNAVDPLIYQAPHFFEALPVAVRLMRETPAKAMIIALNKHNNYPDSMNAARPDGHVFLDVSNTVTEKYPQSAVVVLHGMGRDDKGEPDGYKTSGMIQPADERWTMNARKLFNVPSFNDLLAQGMGEALREIPDADPRLLTELRAPNGHKFGIANLTKFLWAVNTNHVNGFSTEHIKRIQAVHYEMPTTMRKDEIGGEPNSYLEGTQEALVLGIKKAMENYKQESAFNSTAEPKYCNSKCRQAYFRSQGISLYAKEKANIRHTIAVLPTQQDSNNEYDISFLSRVGSLKFPDSWNGAVTFYKFNNNDTEYLNRYTDSNSNTQSDRIYSERVELAVLNPIPNTPSKTVFIEAEAFDEKKGDVRESDDGGWIGHISTGNWVKYNNVDFAGGVDSLTVNIASKTNTSSGTIEVYLDSLDNQPVAVLADTPVMGGWNDFGLTTITLPKPLFGLHDVYLKFRYGYNLESFSFAPVQSVYIEAEHYNESKGDVREVNSKGWLGYIDTGNWVKYTDVAFGTGANTFIAEIASRTDTSSGAISVHLDSLENAPVAVLSDLPIAGGWNDFDFASLPLSKMVFGVHDVFLRFESGYNVDSIQFTSEPFIIE</sequence>
<dbReference type="InterPro" id="IPR008979">
    <property type="entry name" value="Galactose-bd-like_sf"/>
</dbReference>
<evidence type="ECO:0000259" key="2">
    <source>
        <dbReference type="PROSITE" id="PS51175"/>
    </source>
</evidence>
<keyword evidence="1" id="KW-0732">Signal</keyword>
<proteinExistence type="predicted"/>
<comment type="caution">
    <text evidence="3">The sequence shown here is derived from an EMBL/GenBank/DDBJ whole genome shotgun (WGS) entry which is preliminary data.</text>
</comment>
<evidence type="ECO:0000256" key="1">
    <source>
        <dbReference type="ARBA" id="ARBA00022729"/>
    </source>
</evidence>
<keyword evidence="4" id="KW-1185">Reference proteome</keyword>
<dbReference type="CDD" id="cd04084">
    <property type="entry name" value="CBM6_xylanase-like"/>
    <property type="match status" value="2"/>
</dbReference>
<dbReference type="AlphaFoldDB" id="A0AA37T2S8"/>
<dbReference type="GO" id="GO:0030246">
    <property type="term" value="F:carbohydrate binding"/>
    <property type="evidence" value="ECO:0007669"/>
    <property type="project" value="InterPro"/>
</dbReference>
<name>A0AA37T2S8_9GAMM</name>
<dbReference type="InterPro" id="IPR006584">
    <property type="entry name" value="Cellulose-bd_IV"/>
</dbReference>
<dbReference type="PROSITE" id="PS51175">
    <property type="entry name" value="CBM6"/>
    <property type="match status" value="2"/>
</dbReference>
<accession>A0AA37T2S8</accession>
<feature type="domain" description="CBM6" evidence="2">
    <location>
        <begin position="464"/>
        <end position="585"/>
    </location>
</feature>
<dbReference type="Pfam" id="PF03422">
    <property type="entry name" value="CBM_6"/>
    <property type="match status" value="2"/>
</dbReference>
<gene>
    <name evidence="3" type="ORF">GCM10007877_08630</name>
</gene>
<feature type="domain" description="CBM6" evidence="2">
    <location>
        <begin position="590"/>
        <end position="711"/>
    </location>
</feature>
<dbReference type="Proteomes" id="UP001156870">
    <property type="component" value="Unassembled WGS sequence"/>
</dbReference>
<evidence type="ECO:0000313" key="4">
    <source>
        <dbReference type="Proteomes" id="UP001156870"/>
    </source>
</evidence>
<dbReference type="EMBL" id="BSPD01000023">
    <property type="protein sequence ID" value="GLS25149.1"/>
    <property type="molecule type" value="Genomic_DNA"/>
</dbReference>
<dbReference type="SMART" id="SM00606">
    <property type="entry name" value="CBD_IV"/>
    <property type="match status" value="2"/>
</dbReference>
<organism evidence="3 4">
    <name type="scientific">Marinibactrum halimedae</name>
    <dbReference type="NCBI Taxonomy" id="1444977"/>
    <lineage>
        <taxon>Bacteria</taxon>
        <taxon>Pseudomonadati</taxon>
        <taxon>Pseudomonadota</taxon>
        <taxon>Gammaproteobacteria</taxon>
        <taxon>Cellvibrionales</taxon>
        <taxon>Cellvibrionaceae</taxon>
        <taxon>Marinibactrum</taxon>
    </lineage>
</organism>
<evidence type="ECO:0000313" key="3">
    <source>
        <dbReference type="EMBL" id="GLS25149.1"/>
    </source>
</evidence>
<dbReference type="SUPFAM" id="SSF49785">
    <property type="entry name" value="Galactose-binding domain-like"/>
    <property type="match status" value="2"/>
</dbReference>
<dbReference type="InterPro" id="IPR005084">
    <property type="entry name" value="CBM6"/>
</dbReference>
<reference evidence="3 4" key="1">
    <citation type="journal article" date="2014" name="Int. J. Syst. Evol. Microbiol.">
        <title>Complete genome sequence of Corynebacterium casei LMG S-19264T (=DSM 44701T), isolated from a smear-ripened cheese.</title>
        <authorList>
            <consortium name="US DOE Joint Genome Institute (JGI-PGF)"/>
            <person name="Walter F."/>
            <person name="Albersmeier A."/>
            <person name="Kalinowski J."/>
            <person name="Ruckert C."/>
        </authorList>
    </citation>
    <scope>NUCLEOTIDE SEQUENCE [LARGE SCALE GENOMIC DNA]</scope>
    <source>
        <strain evidence="3 4">NBRC 110095</strain>
    </source>
</reference>